<keyword evidence="2" id="KW-0645">Protease</keyword>
<proteinExistence type="inferred from homology"/>
<dbReference type="SUPFAM" id="SSF63411">
    <property type="entry name" value="LuxS/MPP-like metallohydrolase"/>
    <property type="match status" value="3"/>
</dbReference>
<dbReference type="InterPro" id="IPR007863">
    <property type="entry name" value="Peptidase_M16_C"/>
</dbReference>
<dbReference type="GO" id="GO:0005739">
    <property type="term" value="C:mitochondrion"/>
    <property type="evidence" value="ECO:0007669"/>
    <property type="project" value="TreeGrafter"/>
</dbReference>
<evidence type="ECO:0000259" key="7">
    <source>
        <dbReference type="Pfam" id="PF05193"/>
    </source>
</evidence>
<keyword evidence="5" id="KW-0862">Zinc</keyword>
<dbReference type="GO" id="GO:0051603">
    <property type="term" value="P:proteolysis involved in protein catabolic process"/>
    <property type="evidence" value="ECO:0007669"/>
    <property type="project" value="TreeGrafter"/>
</dbReference>
<dbReference type="Proteomes" id="UP001179952">
    <property type="component" value="Unassembled WGS sequence"/>
</dbReference>
<dbReference type="FunFam" id="3.30.830.10:FF:000005">
    <property type="entry name" value="nardilysin isoform X1"/>
    <property type="match status" value="1"/>
</dbReference>
<dbReference type="Pfam" id="PF05193">
    <property type="entry name" value="Peptidase_M16_C"/>
    <property type="match status" value="1"/>
</dbReference>
<keyword evidence="4" id="KW-0378">Hydrolase</keyword>
<evidence type="ECO:0000256" key="3">
    <source>
        <dbReference type="ARBA" id="ARBA00022723"/>
    </source>
</evidence>
<evidence type="ECO:0000256" key="2">
    <source>
        <dbReference type="ARBA" id="ARBA00022670"/>
    </source>
</evidence>
<dbReference type="PANTHER" id="PTHR43690:SF18">
    <property type="entry name" value="INSULIN-DEGRADING ENZYME-RELATED"/>
    <property type="match status" value="1"/>
</dbReference>
<evidence type="ECO:0000313" key="8">
    <source>
        <dbReference type="EMBL" id="KAK1267008.1"/>
    </source>
</evidence>
<keyword evidence="6" id="KW-0482">Metalloprotease</keyword>
<keyword evidence="9" id="KW-1185">Reference proteome</keyword>
<accession>A0AAV9AS83</accession>
<dbReference type="GO" id="GO:0005829">
    <property type="term" value="C:cytosol"/>
    <property type="evidence" value="ECO:0007669"/>
    <property type="project" value="TreeGrafter"/>
</dbReference>
<comment type="caution">
    <text evidence="8">The sequence shown here is derived from an EMBL/GenBank/DDBJ whole genome shotgun (WGS) entry which is preliminary data.</text>
</comment>
<dbReference type="InterPro" id="IPR050626">
    <property type="entry name" value="Peptidase_M16"/>
</dbReference>
<dbReference type="PANTHER" id="PTHR43690">
    <property type="entry name" value="NARDILYSIN"/>
    <property type="match status" value="1"/>
</dbReference>
<reference evidence="8" key="2">
    <citation type="submission" date="2023-06" db="EMBL/GenBank/DDBJ databases">
        <authorList>
            <person name="Ma L."/>
            <person name="Liu K.-W."/>
            <person name="Li Z."/>
            <person name="Hsiao Y.-Y."/>
            <person name="Qi Y."/>
            <person name="Fu T."/>
            <person name="Tang G."/>
            <person name="Zhang D."/>
            <person name="Sun W.-H."/>
            <person name="Liu D.-K."/>
            <person name="Li Y."/>
            <person name="Chen G.-Z."/>
            <person name="Liu X.-D."/>
            <person name="Liao X.-Y."/>
            <person name="Jiang Y.-T."/>
            <person name="Yu X."/>
            <person name="Hao Y."/>
            <person name="Huang J."/>
            <person name="Zhao X.-W."/>
            <person name="Ke S."/>
            <person name="Chen Y.-Y."/>
            <person name="Wu W.-L."/>
            <person name="Hsu J.-L."/>
            <person name="Lin Y.-F."/>
            <person name="Huang M.-D."/>
            <person name="Li C.-Y."/>
            <person name="Huang L."/>
            <person name="Wang Z.-W."/>
            <person name="Zhao X."/>
            <person name="Zhong W.-Y."/>
            <person name="Peng D.-H."/>
            <person name="Ahmad S."/>
            <person name="Lan S."/>
            <person name="Zhang J.-S."/>
            <person name="Tsai W.-C."/>
            <person name="Van De Peer Y."/>
            <person name="Liu Z.-J."/>
        </authorList>
    </citation>
    <scope>NUCLEOTIDE SEQUENCE</scope>
    <source>
        <strain evidence="8">SCP</strain>
        <tissue evidence="8">Leaves</tissue>
    </source>
</reference>
<evidence type="ECO:0000256" key="4">
    <source>
        <dbReference type="ARBA" id="ARBA00022801"/>
    </source>
</evidence>
<dbReference type="AlphaFoldDB" id="A0AAV9AS83"/>
<keyword evidence="3" id="KW-0479">Metal-binding</keyword>
<evidence type="ECO:0000313" key="9">
    <source>
        <dbReference type="Proteomes" id="UP001179952"/>
    </source>
</evidence>
<evidence type="ECO:0000256" key="5">
    <source>
        <dbReference type="ARBA" id="ARBA00022833"/>
    </source>
</evidence>
<evidence type="ECO:0000256" key="1">
    <source>
        <dbReference type="ARBA" id="ARBA00007261"/>
    </source>
</evidence>
<gene>
    <name evidence="8" type="ORF">QJS04_geneDACA015610</name>
</gene>
<dbReference type="EMBL" id="JAUJYN010000007">
    <property type="protein sequence ID" value="KAK1267008.1"/>
    <property type="molecule type" value="Genomic_DNA"/>
</dbReference>
<sequence>MAVGKVDAEILKARSDKREYRRIVLPNSLEVLLISDSDTDKWMRKTRSVLTPTSAHYGGHCNGEPTNMDGALTVKSLDSLSGFAQFFIKPLMSPDATLREIKAVDSGFEEVVWGRMGENEKGLYRIFEACFLPCKCLPWTMEDDVTWLTNARKLQKHLCCNNHPYHKFSTGNWDTLEVIPRAKGIDTRLELLKFYEANYSANQMHLVVYGKESLDELQRLVEHKFRDIRDTGRSRIHFTGQPCTSEHLQILVKAVPIKQGHKLRIMWPITPEILHYKEGPCRYLGHLIGHEGEGSLFFALKKLGWAMSLAAEESNRSNEFSFFSVTIKLTDAGQEHIEDIIGLVFRYILLLQQSGIHKWIFDESA</sequence>
<name>A0AAV9AS83_ACOGR</name>
<protein>
    <submittedName>
        <fullName evidence="8">Zinc-metallopeptidase, peroxisomal</fullName>
    </submittedName>
</protein>
<dbReference type="GO" id="GO:0004222">
    <property type="term" value="F:metalloendopeptidase activity"/>
    <property type="evidence" value="ECO:0007669"/>
    <property type="project" value="TreeGrafter"/>
</dbReference>
<evidence type="ECO:0000256" key="6">
    <source>
        <dbReference type="ARBA" id="ARBA00023049"/>
    </source>
</evidence>
<organism evidence="8 9">
    <name type="scientific">Acorus gramineus</name>
    <name type="common">Dwarf sweet flag</name>
    <dbReference type="NCBI Taxonomy" id="55184"/>
    <lineage>
        <taxon>Eukaryota</taxon>
        <taxon>Viridiplantae</taxon>
        <taxon>Streptophyta</taxon>
        <taxon>Embryophyta</taxon>
        <taxon>Tracheophyta</taxon>
        <taxon>Spermatophyta</taxon>
        <taxon>Magnoliopsida</taxon>
        <taxon>Liliopsida</taxon>
        <taxon>Acoraceae</taxon>
        <taxon>Acorus</taxon>
    </lineage>
</organism>
<dbReference type="GO" id="GO:0046872">
    <property type="term" value="F:metal ion binding"/>
    <property type="evidence" value="ECO:0007669"/>
    <property type="project" value="UniProtKB-KW"/>
</dbReference>
<dbReference type="GO" id="GO:0043171">
    <property type="term" value="P:peptide catabolic process"/>
    <property type="evidence" value="ECO:0007669"/>
    <property type="project" value="TreeGrafter"/>
</dbReference>
<dbReference type="Gene3D" id="3.30.830.10">
    <property type="entry name" value="Metalloenzyme, LuxS/M16 peptidase-like"/>
    <property type="match status" value="3"/>
</dbReference>
<dbReference type="InterPro" id="IPR011249">
    <property type="entry name" value="Metalloenz_LuxS/M16"/>
</dbReference>
<reference evidence="8" key="1">
    <citation type="journal article" date="2023" name="Nat. Commun.">
        <title>Diploid and tetraploid genomes of Acorus and the evolution of monocots.</title>
        <authorList>
            <person name="Ma L."/>
            <person name="Liu K.W."/>
            <person name="Li Z."/>
            <person name="Hsiao Y.Y."/>
            <person name="Qi Y."/>
            <person name="Fu T."/>
            <person name="Tang G.D."/>
            <person name="Zhang D."/>
            <person name="Sun W.H."/>
            <person name="Liu D.K."/>
            <person name="Li Y."/>
            <person name="Chen G.Z."/>
            <person name="Liu X.D."/>
            <person name="Liao X.Y."/>
            <person name="Jiang Y.T."/>
            <person name="Yu X."/>
            <person name="Hao Y."/>
            <person name="Huang J."/>
            <person name="Zhao X.W."/>
            <person name="Ke S."/>
            <person name="Chen Y.Y."/>
            <person name="Wu W.L."/>
            <person name="Hsu J.L."/>
            <person name="Lin Y.F."/>
            <person name="Huang M.D."/>
            <person name="Li C.Y."/>
            <person name="Huang L."/>
            <person name="Wang Z.W."/>
            <person name="Zhao X."/>
            <person name="Zhong W.Y."/>
            <person name="Peng D.H."/>
            <person name="Ahmad S."/>
            <person name="Lan S."/>
            <person name="Zhang J.S."/>
            <person name="Tsai W.C."/>
            <person name="Van de Peer Y."/>
            <person name="Liu Z.J."/>
        </authorList>
    </citation>
    <scope>NUCLEOTIDE SEQUENCE</scope>
    <source>
        <strain evidence="8">SCP</strain>
    </source>
</reference>
<comment type="similarity">
    <text evidence="1">Belongs to the peptidase M16 family.</text>
</comment>
<feature type="domain" description="Peptidase M16 C-terminal" evidence="7">
    <location>
        <begin position="187"/>
        <end position="363"/>
    </location>
</feature>